<name>A0AAW2QTR6_9LAMI</name>
<reference evidence="1" key="2">
    <citation type="journal article" date="2024" name="Plant">
        <title>Genomic evolution and insights into agronomic trait innovations of Sesamum species.</title>
        <authorList>
            <person name="Miao H."/>
            <person name="Wang L."/>
            <person name="Qu L."/>
            <person name="Liu H."/>
            <person name="Sun Y."/>
            <person name="Le M."/>
            <person name="Wang Q."/>
            <person name="Wei S."/>
            <person name="Zheng Y."/>
            <person name="Lin W."/>
            <person name="Duan Y."/>
            <person name="Cao H."/>
            <person name="Xiong S."/>
            <person name="Wang X."/>
            <person name="Wei L."/>
            <person name="Li C."/>
            <person name="Ma Q."/>
            <person name="Ju M."/>
            <person name="Zhao R."/>
            <person name="Li G."/>
            <person name="Mu C."/>
            <person name="Tian Q."/>
            <person name="Mei H."/>
            <person name="Zhang T."/>
            <person name="Gao T."/>
            <person name="Zhang H."/>
        </authorList>
    </citation>
    <scope>NUCLEOTIDE SEQUENCE</scope>
    <source>
        <strain evidence="1">G01</strain>
    </source>
</reference>
<gene>
    <name evidence="1" type="ORF">Sangu_0452700</name>
</gene>
<accession>A0AAW2QTR6</accession>
<protein>
    <submittedName>
        <fullName evidence="1">Uncharacterized protein</fullName>
    </submittedName>
</protein>
<organism evidence="1">
    <name type="scientific">Sesamum angustifolium</name>
    <dbReference type="NCBI Taxonomy" id="2727405"/>
    <lineage>
        <taxon>Eukaryota</taxon>
        <taxon>Viridiplantae</taxon>
        <taxon>Streptophyta</taxon>
        <taxon>Embryophyta</taxon>
        <taxon>Tracheophyta</taxon>
        <taxon>Spermatophyta</taxon>
        <taxon>Magnoliopsida</taxon>
        <taxon>eudicotyledons</taxon>
        <taxon>Gunneridae</taxon>
        <taxon>Pentapetalae</taxon>
        <taxon>asterids</taxon>
        <taxon>lamiids</taxon>
        <taxon>Lamiales</taxon>
        <taxon>Pedaliaceae</taxon>
        <taxon>Sesamum</taxon>
    </lineage>
</organism>
<sequence>MPACGPAHMSNQYGLWRFLEEPPPGGGGAYGRLSGFQNYGSIGYENGRGCIVVQG</sequence>
<proteinExistence type="predicted"/>
<dbReference type="EMBL" id="JACGWK010000002">
    <property type="protein sequence ID" value="KAL0371346.1"/>
    <property type="molecule type" value="Genomic_DNA"/>
</dbReference>
<reference evidence="1" key="1">
    <citation type="submission" date="2020-06" db="EMBL/GenBank/DDBJ databases">
        <authorList>
            <person name="Li T."/>
            <person name="Hu X."/>
            <person name="Zhang T."/>
            <person name="Song X."/>
            <person name="Zhang H."/>
            <person name="Dai N."/>
            <person name="Sheng W."/>
            <person name="Hou X."/>
            <person name="Wei L."/>
        </authorList>
    </citation>
    <scope>NUCLEOTIDE SEQUENCE</scope>
    <source>
        <strain evidence="1">G01</strain>
        <tissue evidence="1">Leaf</tissue>
    </source>
</reference>
<evidence type="ECO:0000313" key="1">
    <source>
        <dbReference type="EMBL" id="KAL0371346.1"/>
    </source>
</evidence>
<dbReference type="AlphaFoldDB" id="A0AAW2QTR6"/>
<comment type="caution">
    <text evidence="1">The sequence shown here is derived from an EMBL/GenBank/DDBJ whole genome shotgun (WGS) entry which is preliminary data.</text>
</comment>